<dbReference type="GO" id="GO:0070573">
    <property type="term" value="F:metallodipeptidase activity"/>
    <property type="evidence" value="ECO:0007669"/>
    <property type="project" value="InterPro"/>
</dbReference>
<dbReference type="EMBL" id="JANBPU010000035">
    <property type="protein sequence ID" value="KAJ1918929.1"/>
    <property type="molecule type" value="Genomic_DNA"/>
</dbReference>
<comment type="similarity">
    <text evidence="19">Belongs to the peptidase M28 family.</text>
</comment>
<keyword evidence="14" id="KW-0482">Metalloprotease</keyword>
<dbReference type="SUPFAM" id="SSF52025">
    <property type="entry name" value="PA domain"/>
    <property type="match status" value="1"/>
</dbReference>
<keyword evidence="12 19" id="KW-0862">Zinc</keyword>
<evidence type="ECO:0000256" key="16">
    <source>
        <dbReference type="ARBA" id="ARBA00023180"/>
    </source>
</evidence>
<evidence type="ECO:0000256" key="20">
    <source>
        <dbReference type="SAM" id="MobiDB-lite"/>
    </source>
</evidence>
<evidence type="ECO:0000256" key="19">
    <source>
        <dbReference type="RuleBase" id="RU361240"/>
    </source>
</evidence>
<dbReference type="GO" id="GO:0006508">
    <property type="term" value="P:proteolysis"/>
    <property type="evidence" value="ECO:0007669"/>
    <property type="project" value="UniProtKB-KW"/>
</dbReference>
<dbReference type="GO" id="GO:0004180">
    <property type="term" value="F:carboxypeptidase activity"/>
    <property type="evidence" value="ECO:0007669"/>
    <property type="project" value="UniProtKB-KW"/>
</dbReference>
<evidence type="ECO:0000256" key="2">
    <source>
        <dbReference type="ARBA" id="ARBA00004371"/>
    </source>
</evidence>
<evidence type="ECO:0000259" key="21">
    <source>
        <dbReference type="Pfam" id="PF02225"/>
    </source>
</evidence>
<proteinExistence type="inferred from homology"/>
<evidence type="ECO:0000313" key="24">
    <source>
        <dbReference type="Proteomes" id="UP001150538"/>
    </source>
</evidence>
<dbReference type="OrthoDB" id="10013407at2759"/>
<dbReference type="Pfam" id="PF04389">
    <property type="entry name" value="Peptidase_M28"/>
    <property type="match status" value="1"/>
</dbReference>
<keyword evidence="8 19" id="KW-0479">Metal-binding</keyword>
<name>A0A9W8A2V0_9FUNG</name>
<dbReference type="Proteomes" id="UP001150538">
    <property type="component" value="Unassembled WGS sequence"/>
</dbReference>
<evidence type="ECO:0000256" key="17">
    <source>
        <dbReference type="ARBA" id="ARBA00023228"/>
    </source>
</evidence>
<dbReference type="EC" id="3.4.-.-" evidence="19"/>
<evidence type="ECO:0000256" key="6">
    <source>
        <dbReference type="ARBA" id="ARBA00022645"/>
    </source>
</evidence>
<accession>A0A9W8A2V0</accession>
<keyword evidence="17" id="KW-0458">Lysosome</keyword>
<keyword evidence="13" id="KW-0333">Golgi apparatus</keyword>
<evidence type="ECO:0000256" key="10">
    <source>
        <dbReference type="ARBA" id="ARBA00022801"/>
    </source>
</evidence>
<evidence type="ECO:0000256" key="5">
    <source>
        <dbReference type="ARBA" id="ARBA00022525"/>
    </source>
</evidence>
<evidence type="ECO:0000256" key="8">
    <source>
        <dbReference type="ARBA" id="ARBA00022723"/>
    </source>
</evidence>
<dbReference type="Pfam" id="PF02225">
    <property type="entry name" value="PA"/>
    <property type="match status" value="1"/>
</dbReference>
<dbReference type="GO" id="GO:0046872">
    <property type="term" value="F:metal ion binding"/>
    <property type="evidence" value="ECO:0007669"/>
    <property type="project" value="UniProtKB-KW"/>
</dbReference>
<evidence type="ECO:0000256" key="4">
    <source>
        <dbReference type="ARBA" id="ARBA00004613"/>
    </source>
</evidence>
<organism evidence="23 24">
    <name type="scientific">Mycoemilia scoparia</name>
    <dbReference type="NCBI Taxonomy" id="417184"/>
    <lineage>
        <taxon>Eukaryota</taxon>
        <taxon>Fungi</taxon>
        <taxon>Fungi incertae sedis</taxon>
        <taxon>Zoopagomycota</taxon>
        <taxon>Kickxellomycotina</taxon>
        <taxon>Kickxellomycetes</taxon>
        <taxon>Kickxellales</taxon>
        <taxon>Kickxellaceae</taxon>
        <taxon>Mycoemilia</taxon>
    </lineage>
</organism>
<keyword evidence="15" id="KW-0865">Zymogen</keyword>
<dbReference type="Gene3D" id="3.40.630.10">
    <property type="entry name" value="Zn peptidases"/>
    <property type="match status" value="1"/>
</dbReference>
<gene>
    <name evidence="23" type="ORF">H4219_002285</name>
</gene>
<feature type="domain" description="Peptidase M28" evidence="22">
    <location>
        <begin position="386"/>
        <end position="588"/>
    </location>
</feature>
<keyword evidence="10 19" id="KW-0378">Hydrolase</keyword>
<evidence type="ECO:0000256" key="7">
    <source>
        <dbReference type="ARBA" id="ARBA00022670"/>
    </source>
</evidence>
<feature type="compositionally biased region" description="Low complexity" evidence="20">
    <location>
        <begin position="21"/>
        <end position="38"/>
    </location>
</feature>
<dbReference type="GO" id="GO:0005794">
    <property type="term" value="C:Golgi apparatus"/>
    <property type="evidence" value="ECO:0007669"/>
    <property type="project" value="UniProtKB-SubCell"/>
</dbReference>
<dbReference type="InterPro" id="IPR039866">
    <property type="entry name" value="CPQ"/>
</dbReference>
<keyword evidence="11" id="KW-0256">Endoplasmic reticulum</keyword>
<evidence type="ECO:0000256" key="9">
    <source>
        <dbReference type="ARBA" id="ARBA00022729"/>
    </source>
</evidence>
<feature type="domain" description="PA" evidence="21">
    <location>
        <begin position="259"/>
        <end position="338"/>
    </location>
</feature>
<evidence type="ECO:0000256" key="3">
    <source>
        <dbReference type="ARBA" id="ARBA00004555"/>
    </source>
</evidence>
<evidence type="ECO:0000256" key="12">
    <source>
        <dbReference type="ARBA" id="ARBA00022833"/>
    </source>
</evidence>
<keyword evidence="24" id="KW-1185">Reference proteome</keyword>
<evidence type="ECO:0000259" key="22">
    <source>
        <dbReference type="Pfam" id="PF04389"/>
    </source>
</evidence>
<evidence type="ECO:0000256" key="13">
    <source>
        <dbReference type="ARBA" id="ARBA00023034"/>
    </source>
</evidence>
<protein>
    <recommendedName>
        <fullName evidence="19">Peptide hydrolase</fullName>
        <ecNumber evidence="19">3.4.-.-</ecNumber>
    </recommendedName>
</protein>
<dbReference type="PANTHER" id="PTHR12053">
    <property type="entry name" value="PROTEASE FAMILY M28 PLASMA GLUTAMATE CARBOXYPEPTIDASE-RELATED"/>
    <property type="match status" value="1"/>
</dbReference>
<comment type="subunit">
    <text evidence="18">Homodimer. The monomeric form is inactive while the homodimer is active.</text>
</comment>
<dbReference type="GO" id="GO:0005783">
    <property type="term" value="C:endoplasmic reticulum"/>
    <property type="evidence" value="ECO:0007669"/>
    <property type="project" value="UniProtKB-SubCell"/>
</dbReference>
<evidence type="ECO:0000313" key="23">
    <source>
        <dbReference type="EMBL" id="KAJ1918929.1"/>
    </source>
</evidence>
<feature type="region of interest" description="Disordered" evidence="20">
    <location>
        <begin position="1"/>
        <end position="39"/>
    </location>
</feature>
<reference evidence="23" key="1">
    <citation type="submission" date="2022-07" db="EMBL/GenBank/DDBJ databases">
        <title>Phylogenomic reconstructions and comparative analyses of Kickxellomycotina fungi.</title>
        <authorList>
            <person name="Reynolds N.K."/>
            <person name="Stajich J.E."/>
            <person name="Barry K."/>
            <person name="Grigoriev I.V."/>
            <person name="Crous P."/>
            <person name="Smith M.E."/>
        </authorList>
    </citation>
    <scope>NUCLEOTIDE SEQUENCE</scope>
    <source>
        <strain evidence="23">NBRC 100468</strain>
    </source>
</reference>
<dbReference type="GO" id="GO:0005615">
    <property type="term" value="C:extracellular space"/>
    <property type="evidence" value="ECO:0007669"/>
    <property type="project" value="TreeGrafter"/>
</dbReference>
<keyword evidence="6" id="KW-0121">Carboxypeptidase</keyword>
<keyword evidence="5" id="KW-0964">Secreted</keyword>
<dbReference type="InterPro" id="IPR007484">
    <property type="entry name" value="Peptidase_M28"/>
</dbReference>
<comment type="subcellular location">
    <subcellularLocation>
        <location evidence="1">Endoplasmic reticulum</location>
    </subcellularLocation>
    <subcellularLocation>
        <location evidence="3">Golgi apparatus</location>
    </subcellularLocation>
    <subcellularLocation>
        <location evidence="2">Lysosome</location>
    </subcellularLocation>
    <subcellularLocation>
        <location evidence="4">Secreted</location>
    </subcellularLocation>
</comment>
<dbReference type="GO" id="GO:0043171">
    <property type="term" value="P:peptide catabolic process"/>
    <property type="evidence" value="ECO:0007669"/>
    <property type="project" value="TreeGrafter"/>
</dbReference>
<sequence length="603" mass="66692">MVLDEKRPMDWRLPPLGGVATTSSQTQQQQTSYSSHSQDNAYRNMAAERFEIYDHDNDNRYTKEKTIYSDESTGLLPDQRSDPVREPTTIPKVVQWLATGYIIWYLSSFAFDLYSAWPSISFCFGCHRDVKQTIPTNTIVLAKELAAMAEDKSNTVAWDRLAEMTDMFGHRMTGSEGYDRSVEWILSTARTEDNLVAVAENVTVNVWQRGKESLQLITKTRPDNDGIVDLPLIGLGMSASTPPEGIEADVVPVSSFEELASLGNATVSGKIVLINAPFETYGDSVGFRSRSAVEAEKYGAVGVLVRSITPFSMVNPHTGYSAPAGIPAAAVTAEDANLIERMYRRAVRASQKSASPKALYGHLHGFPRVRLAMQSEYKPSSKQSANVILELKGSEFPEEIVLISGHLDSWDVGVGALDDGAGAFAAWEALRMISMLKQRPKRTIRVVMWNNEETFQAGAKEYYEKHRSEISNHVFALESDIGIFKPWGLALQTGNKKLRKFLDCLGYTFLSGYSAGHIVAADRSPGEDIDVLCKDGVPCAGLLSWDPVNGKAPTKKEGFNGYFYYHHSAADRMEVLDPHDVRASSASIAVWAYLVSELPRDLL</sequence>
<feature type="compositionally biased region" description="Basic and acidic residues" evidence="20">
    <location>
        <begin position="1"/>
        <end position="10"/>
    </location>
</feature>
<keyword evidence="9" id="KW-0732">Signal</keyword>
<comment type="caution">
    <text evidence="23">The sequence shown here is derived from an EMBL/GenBank/DDBJ whole genome shotgun (WGS) entry which is preliminary data.</text>
</comment>
<dbReference type="InterPro" id="IPR003137">
    <property type="entry name" value="PA_domain"/>
</dbReference>
<evidence type="ECO:0000256" key="11">
    <source>
        <dbReference type="ARBA" id="ARBA00022824"/>
    </source>
</evidence>
<dbReference type="AlphaFoldDB" id="A0A9W8A2V0"/>
<dbReference type="SUPFAM" id="SSF53187">
    <property type="entry name" value="Zn-dependent exopeptidases"/>
    <property type="match status" value="1"/>
</dbReference>
<dbReference type="Gene3D" id="3.50.30.30">
    <property type="match status" value="1"/>
</dbReference>
<keyword evidence="7 19" id="KW-0645">Protease</keyword>
<keyword evidence="16" id="KW-0325">Glycoprotein</keyword>
<evidence type="ECO:0000256" key="1">
    <source>
        <dbReference type="ARBA" id="ARBA00004240"/>
    </source>
</evidence>
<evidence type="ECO:0000256" key="18">
    <source>
        <dbReference type="ARBA" id="ARBA00025833"/>
    </source>
</evidence>
<evidence type="ECO:0000256" key="15">
    <source>
        <dbReference type="ARBA" id="ARBA00023145"/>
    </source>
</evidence>
<evidence type="ECO:0000256" key="14">
    <source>
        <dbReference type="ARBA" id="ARBA00023049"/>
    </source>
</evidence>
<dbReference type="PANTHER" id="PTHR12053:SF3">
    <property type="entry name" value="CARBOXYPEPTIDASE Q"/>
    <property type="match status" value="1"/>
</dbReference>
<dbReference type="InterPro" id="IPR046450">
    <property type="entry name" value="PA_dom_sf"/>
</dbReference>